<sequence>MADDDEDSKVRRLFPERPDPETDIARVEQFERFEGGTRIVIWVPDKPRP</sequence>
<name>A0A4R7FGD3_9MICO</name>
<dbReference type="Proteomes" id="UP000295344">
    <property type="component" value="Unassembled WGS sequence"/>
</dbReference>
<organism evidence="1 2">
    <name type="scientific">Amnibacterium kyonggiense</name>
    <dbReference type="NCBI Taxonomy" id="595671"/>
    <lineage>
        <taxon>Bacteria</taxon>
        <taxon>Bacillati</taxon>
        <taxon>Actinomycetota</taxon>
        <taxon>Actinomycetes</taxon>
        <taxon>Micrococcales</taxon>
        <taxon>Microbacteriaceae</taxon>
        <taxon>Amnibacterium</taxon>
    </lineage>
</organism>
<evidence type="ECO:0000313" key="2">
    <source>
        <dbReference type="Proteomes" id="UP000295344"/>
    </source>
</evidence>
<protein>
    <submittedName>
        <fullName evidence="1">Uncharacterized protein</fullName>
    </submittedName>
</protein>
<dbReference type="AlphaFoldDB" id="A0A4R7FGD3"/>
<reference evidence="1 2" key="1">
    <citation type="submission" date="2019-03" db="EMBL/GenBank/DDBJ databases">
        <title>Genomic Encyclopedia of Archaeal and Bacterial Type Strains, Phase II (KMG-II): from individual species to whole genera.</title>
        <authorList>
            <person name="Goeker M."/>
        </authorList>
    </citation>
    <scope>NUCLEOTIDE SEQUENCE [LARGE SCALE GENOMIC DNA]</scope>
    <source>
        <strain evidence="1 2">DSM 24782</strain>
    </source>
</reference>
<keyword evidence="2" id="KW-1185">Reference proteome</keyword>
<dbReference type="RefSeq" id="WP_162850882.1">
    <property type="nucleotide sequence ID" value="NZ_BAAARP010000001.1"/>
</dbReference>
<accession>A0A4R7FGD3</accession>
<evidence type="ECO:0000313" key="1">
    <source>
        <dbReference type="EMBL" id="TDS76010.1"/>
    </source>
</evidence>
<comment type="caution">
    <text evidence="1">The sequence shown here is derived from an EMBL/GenBank/DDBJ whole genome shotgun (WGS) entry which is preliminary data.</text>
</comment>
<proteinExistence type="predicted"/>
<gene>
    <name evidence="1" type="ORF">CLV52_3125</name>
</gene>
<dbReference type="EMBL" id="SOAM01000003">
    <property type="protein sequence ID" value="TDS76010.1"/>
    <property type="molecule type" value="Genomic_DNA"/>
</dbReference>